<keyword evidence="4 8" id="KW-0812">Transmembrane</keyword>
<protein>
    <submittedName>
        <fullName evidence="10">MFS transporter</fullName>
    </submittedName>
</protein>
<feature type="transmembrane region" description="Helical" evidence="8">
    <location>
        <begin position="40"/>
        <end position="57"/>
    </location>
</feature>
<feature type="transmembrane region" description="Helical" evidence="8">
    <location>
        <begin position="135"/>
        <end position="156"/>
    </location>
</feature>
<feature type="transmembrane region" description="Helical" evidence="8">
    <location>
        <begin position="198"/>
        <end position="219"/>
    </location>
</feature>
<evidence type="ECO:0000256" key="5">
    <source>
        <dbReference type="ARBA" id="ARBA00022989"/>
    </source>
</evidence>
<keyword evidence="6 8" id="KW-0472">Membrane</keyword>
<gene>
    <name evidence="10" type="ORF">BRW65_02690</name>
</gene>
<feature type="region of interest" description="Disordered" evidence="7">
    <location>
        <begin position="1"/>
        <end position="29"/>
    </location>
</feature>
<keyword evidence="2" id="KW-0813">Transport</keyword>
<proteinExistence type="predicted"/>
<dbReference type="InterPro" id="IPR020846">
    <property type="entry name" value="MFS_dom"/>
</dbReference>
<feature type="domain" description="Major facilitator superfamily (MFS) profile" evidence="9">
    <location>
        <begin position="44"/>
        <end position="531"/>
    </location>
</feature>
<keyword evidence="11" id="KW-1185">Reference proteome</keyword>
<comment type="caution">
    <text evidence="10">The sequence shown here is derived from an EMBL/GenBank/DDBJ whole genome shotgun (WGS) entry which is preliminary data.</text>
</comment>
<feature type="transmembrane region" description="Helical" evidence="8">
    <location>
        <begin position="110"/>
        <end position="129"/>
    </location>
</feature>
<dbReference type="InterPro" id="IPR004638">
    <property type="entry name" value="EmrB-like"/>
</dbReference>
<evidence type="ECO:0000256" key="3">
    <source>
        <dbReference type="ARBA" id="ARBA00022475"/>
    </source>
</evidence>
<sequence>MLGNAMQKADSVTSDPPVPSSATGQSNADERQYPDKLDAALFRVAAVCGMATIMALLDTTVVSVAQRTFAAQFGSTLAVVSWTMAGYMLALATVIPVTGWAVDRFGTKRLFMGAVFVFTLGSLLCALAPNILALIMFRVVQGLGGGMLMPLSSMILTREAGPQRLGRLIAIGGIPLVLAPIGAPILGGWVIDTYGWEWIFLINLPIGITTIVLAAILFPRDRPEPSEALDFTGALLLSPGVAIFLCGVSSIPGRHTVADRYVLIPVFVGLVLITAFVLHAWHRTDHPLIDLRLLKNRVVTQANLTLLVFTVGYVGAGLTLPSYFQLVMNETPMQSAMRLVPQALGAALTMPLAGIYADKRGPGKVVLIGLPLIAVGLGIFAFGVARHADYLPTLLVGLAIMGLGIGCTTAPLGAAVVQALSPQQIARGTTLVSVNLEVSSSIGAALMAVIVTTQINRNDIIAGRAASLPSNAGGHGPSAGAAGAARQALPPDVASALLNNLSHAYTTVFVLAVALVAFTIIPAAFLPKSAPVRPTDD</sequence>
<dbReference type="PANTHER" id="PTHR42718">
    <property type="entry name" value="MAJOR FACILITATOR SUPERFAMILY MULTIDRUG TRANSPORTER MFSC"/>
    <property type="match status" value="1"/>
</dbReference>
<evidence type="ECO:0000256" key="6">
    <source>
        <dbReference type="ARBA" id="ARBA00023136"/>
    </source>
</evidence>
<feature type="transmembrane region" description="Helical" evidence="8">
    <location>
        <begin position="77"/>
        <end position="98"/>
    </location>
</feature>
<evidence type="ECO:0000256" key="1">
    <source>
        <dbReference type="ARBA" id="ARBA00004651"/>
    </source>
</evidence>
<dbReference type="GO" id="GO:0022857">
    <property type="term" value="F:transmembrane transporter activity"/>
    <property type="evidence" value="ECO:0007669"/>
    <property type="project" value="InterPro"/>
</dbReference>
<feature type="transmembrane region" description="Helical" evidence="8">
    <location>
        <begin position="263"/>
        <end position="281"/>
    </location>
</feature>
<feature type="transmembrane region" description="Helical" evidence="8">
    <location>
        <begin position="504"/>
        <end position="526"/>
    </location>
</feature>
<evidence type="ECO:0000259" key="9">
    <source>
        <dbReference type="PROSITE" id="PS50850"/>
    </source>
</evidence>
<evidence type="ECO:0000256" key="7">
    <source>
        <dbReference type="SAM" id="MobiDB-lite"/>
    </source>
</evidence>
<reference evidence="10 11" key="1">
    <citation type="submission" date="2016-11" db="EMBL/GenBank/DDBJ databases">
        <title>Genome sequences of unsequenced Mycobacteria.</title>
        <authorList>
            <person name="Greninger A.L."/>
            <person name="Fang F."/>
            <person name="Jerome K.R."/>
        </authorList>
    </citation>
    <scope>NUCLEOTIDE SEQUENCE [LARGE SCALE GENOMIC DNA]</scope>
    <source>
        <strain evidence="10 11">M11</strain>
    </source>
</reference>
<dbReference type="InterPro" id="IPR036259">
    <property type="entry name" value="MFS_trans_sf"/>
</dbReference>
<organism evidence="10 11">
    <name type="scientific">Mycobacterium paraffinicum</name>
    <dbReference type="NCBI Taxonomy" id="53378"/>
    <lineage>
        <taxon>Bacteria</taxon>
        <taxon>Bacillati</taxon>
        <taxon>Actinomycetota</taxon>
        <taxon>Actinomycetes</taxon>
        <taxon>Mycobacteriales</taxon>
        <taxon>Mycobacteriaceae</taxon>
        <taxon>Mycobacterium</taxon>
    </lineage>
</organism>
<feature type="compositionally biased region" description="Low complexity" evidence="7">
    <location>
        <begin position="9"/>
        <end position="23"/>
    </location>
</feature>
<dbReference type="EMBL" id="MPNT01000002">
    <property type="protein sequence ID" value="OJZ75482.1"/>
    <property type="molecule type" value="Genomic_DNA"/>
</dbReference>
<feature type="transmembrane region" description="Helical" evidence="8">
    <location>
        <begin position="391"/>
        <end position="417"/>
    </location>
</feature>
<dbReference type="SUPFAM" id="SSF103473">
    <property type="entry name" value="MFS general substrate transporter"/>
    <property type="match status" value="1"/>
</dbReference>
<feature type="transmembrane region" description="Helical" evidence="8">
    <location>
        <begin position="168"/>
        <end position="186"/>
    </location>
</feature>
<keyword evidence="3" id="KW-1003">Cell membrane</keyword>
<dbReference type="STRING" id="53378.BRW65_02690"/>
<dbReference type="InterPro" id="IPR011701">
    <property type="entry name" value="MFS"/>
</dbReference>
<dbReference type="Proteomes" id="UP000186438">
    <property type="component" value="Unassembled WGS sequence"/>
</dbReference>
<accession>A0A1Q4I0J8</accession>
<name>A0A1Q4I0J8_9MYCO</name>
<dbReference type="NCBIfam" id="TIGR00711">
    <property type="entry name" value="efflux_EmrB"/>
    <property type="match status" value="1"/>
</dbReference>
<evidence type="ECO:0000313" key="10">
    <source>
        <dbReference type="EMBL" id="OJZ75482.1"/>
    </source>
</evidence>
<dbReference type="GO" id="GO:0005886">
    <property type="term" value="C:plasma membrane"/>
    <property type="evidence" value="ECO:0007669"/>
    <property type="project" value="UniProtKB-SubCell"/>
</dbReference>
<dbReference type="PANTHER" id="PTHR42718:SF46">
    <property type="entry name" value="BLR6921 PROTEIN"/>
    <property type="match status" value="1"/>
</dbReference>
<dbReference type="CDD" id="cd17503">
    <property type="entry name" value="MFS_LmrB_MDR_like"/>
    <property type="match status" value="1"/>
</dbReference>
<feature type="transmembrane region" description="Helical" evidence="8">
    <location>
        <begin position="302"/>
        <end position="324"/>
    </location>
</feature>
<dbReference type="AlphaFoldDB" id="A0A1Q4I0J8"/>
<feature type="transmembrane region" description="Helical" evidence="8">
    <location>
        <begin position="231"/>
        <end position="251"/>
    </location>
</feature>
<dbReference type="PROSITE" id="PS50850">
    <property type="entry name" value="MFS"/>
    <property type="match status" value="1"/>
</dbReference>
<evidence type="ECO:0000313" key="11">
    <source>
        <dbReference type="Proteomes" id="UP000186438"/>
    </source>
</evidence>
<feature type="transmembrane region" description="Helical" evidence="8">
    <location>
        <begin position="429"/>
        <end position="451"/>
    </location>
</feature>
<keyword evidence="5 8" id="KW-1133">Transmembrane helix</keyword>
<feature type="transmembrane region" description="Helical" evidence="8">
    <location>
        <begin position="365"/>
        <end position="385"/>
    </location>
</feature>
<evidence type="ECO:0000256" key="4">
    <source>
        <dbReference type="ARBA" id="ARBA00022692"/>
    </source>
</evidence>
<comment type="subcellular location">
    <subcellularLocation>
        <location evidence="1">Cell membrane</location>
        <topology evidence="1">Multi-pass membrane protein</topology>
    </subcellularLocation>
</comment>
<dbReference type="Pfam" id="PF07690">
    <property type="entry name" value="MFS_1"/>
    <property type="match status" value="1"/>
</dbReference>
<dbReference type="OrthoDB" id="9812221at2"/>
<evidence type="ECO:0000256" key="2">
    <source>
        <dbReference type="ARBA" id="ARBA00022448"/>
    </source>
</evidence>
<dbReference type="RefSeq" id="WP_073871076.1">
    <property type="nucleotide sequence ID" value="NZ_MPNT01000002.1"/>
</dbReference>
<feature type="transmembrane region" description="Helical" evidence="8">
    <location>
        <begin position="339"/>
        <end position="358"/>
    </location>
</feature>
<evidence type="ECO:0000256" key="8">
    <source>
        <dbReference type="SAM" id="Phobius"/>
    </source>
</evidence>
<dbReference type="Gene3D" id="1.20.1250.20">
    <property type="entry name" value="MFS general substrate transporter like domains"/>
    <property type="match status" value="2"/>
</dbReference>